<dbReference type="InterPro" id="IPR024301">
    <property type="entry name" value="Amidase_6"/>
</dbReference>
<proteinExistence type="predicted"/>
<dbReference type="RefSeq" id="WP_246068045.1">
    <property type="nucleotide sequence ID" value="NZ_JBHTGQ010000014.1"/>
</dbReference>
<evidence type="ECO:0000259" key="2">
    <source>
        <dbReference type="Pfam" id="PF12671"/>
    </source>
</evidence>
<evidence type="ECO:0000256" key="1">
    <source>
        <dbReference type="SAM" id="MobiDB-lite"/>
    </source>
</evidence>
<gene>
    <name evidence="3" type="ORF">ACFQWB_05730</name>
</gene>
<reference evidence="4" key="1">
    <citation type="journal article" date="2019" name="Int. J. Syst. Evol. Microbiol.">
        <title>The Global Catalogue of Microorganisms (GCM) 10K type strain sequencing project: providing services to taxonomists for standard genome sequencing and annotation.</title>
        <authorList>
            <consortium name="The Broad Institute Genomics Platform"/>
            <consortium name="The Broad Institute Genome Sequencing Center for Infectious Disease"/>
            <person name="Wu L."/>
            <person name="Ma J."/>
        </authorList>
    </citation>
    <scope>NUCLEOTIDE SEQUENCE [LARGE SCALE GENOMIC DNA]</scope>
    <source>
        <strain evidence="4">JCM 18657</strain>
    </source>
</reference>
<name>A0ABW2UZW9_9BACL</name>
<dbReference type="PANTHER" id="PTHR40032">
    <property type="entry name" value="EXPORTED PROTEIN-RELATED"/>
    <property type="match status" value="1"/>
</dbReference>
<accession>A0ABW2UZW9</accession>
<dbReference type="EMBL" id="JBHTGQ010000014">
    <property type="protein sequence ID" value="MFC7749444.1"/>
    <property type="molecule type" value="Genomic_DNA"/>
</dbReference>
<evidence type="ECO:0000313" key="3">
    <source>
        <dbReference type="EMBL" id="MFC7749444.1"/>
    </source>
</evidence>
<dbReference type="Proteomes" id="UP001596528">
    <property type="component" value="Unassembled WGS sequence"/>
</dbReference>
<sequence>MEKQSRRLAEIGRRRAEGAVRPGKRETGMKVAVLSESSREVRVKLDLRIRSNYRSGESEHCEERWERQSVTLKRGTDGVWHVVRVEEHADERRTEADGLFWTAPFEPEIPAAAGKRAGVPSRPLLHPRAAGAMSLSLKPRPYDREAARQYADEYWNKRNPAYESFEVNCTNYISQCLFAGGVPMNYTGKRESGWWYAGKSGGKEAWSYSWAVAHSLQLYLLNSPTGLRGTAVSSSAELDIGDVIFYDWDGNGRFQHSVIVTDRDGSGQPLVNANTADSRRRYWDYRDSPAWTERTRYRFVRIESEF</sequence>
<organism evidence="3 4">
    <name type="scientific">Paenibacillus thermoaerophilus</name>
    <dbReference type="NCBI Taxonomy" id="1215385"/>
    <lineage>
        <taxon>Bacteria</taxon>
        <taxon>Bacillati</taxon>
        <taxon>Bacillota</taxon>
        <taxon>Bacilli</taxon>
        <taxon>Bacillales</taxon>
        <taxon>Paenibacillaceae</taxon>
        <taxon>Paenibacillus</taxon>
    </lineage>
</organism>
<dbReference type="PANTHER" id="PTHR40032:SF1">
    <property type="entry name" value="EXPORTED PROTEIN"/>
    <property type="match status" value="1"/>
</dbReference>
<feature type="region of interest" description="Disordered" evidence="1">
    <location>
        <begin position="1"/>
        <end position="25"/>
    </location>
</feature>
<keyword evidence="4" id="KW-1185">Reference proteome</keyword>
<evidence type="ECO:0000313" key="4">
    <source>
        <dbReference type="Proteomes" id="UP001596528"/>
    </source>
</evidence>
<protein>
    <submittedName>
        <fullName evidence="3">Amidase domain-containing protein</fullName>
    </submittedName>
</protein>
<comment type="caution">
    <text evidence="3">The sequence shown here is derived from an EMBL/GenBank/DDBJ whole genome shotgun (WGS) entry which is preliminary data.</text>
</comment>
<dbReference type="Pfam" id="PF12671">
    <property type="entry name" value="Amidase_6"/>
    <property type="match status" value="1"/>
</dbReference>
<feature type="domain" description="Putative amidase" evidence="2">
    <location>
        <begin position="142"/>
        <end position="293"/>
    </location>
</feature>